<organism evidence="3 4">
    <name type="scientific">Octopus vulgaris</name>
    <name type="common">Common octopus</name>
    <dbReference type="NCBI Taxonomy" id="6645"/>
    <lineage>
        <taxon>Eukaryota</taxon>
        <taxon>Metazoa</taxon>
        <taxon>Spiralia</taxon>
        <taxon>Lophotrochozoa</taxon>
        <taxon>Mollusca</taxon>
        <taxon>Cephalopoda</taxon>
        <taxon>Coleoidea</taxon>
        <taxon>Octopodiformes</taxon>
        <taxon>Octopoda</taxon>
        <taxon>Incirrata</taxon>
        <taxon>Octopodidae</taxon>
        <taxon>Octopus</taxon>
    </lineage>
</organism>
<evidence type="ECO:0000313" key="3">
    <source>
        <dbReference type="EMBL" id="CAI9720312.1"/>
    </source>
</evidence>
<gene>
    <name evidence="3" type="ORF">OCTVUL_1B020601</name>
</gene>
<feature type="compositionally biased region" description="Basic and acidic residues" evidence="1">
    <location>
        <begin position="131"/>
        <end position="149"/>
    </location>
</feature>
<dbReference type="EMBL" id="OX597816">
    <property type="protein sequence ID" value="CAI9720312.1"/>
    <property type="molecule type" value="Genomic_DNA"/>
</dbReference>
<dbReference type="AlphaFoldDB" id="A0AA36AS89"/>
<evidence type="ECO:0000256" key="2">
    <source>
        <dbReference type="SAM" id="SignalP"/>
    </source>
</evidence>
<feature type="compositionally biased region" description="Polar residues" evidence="1">
    <location>
        <begin position="182"/>
        <end position="199"/>
    </location>
</feature>
<protein>
    <submittedName>
        <fullName evidence="3">Uncharacterized protein</fullName>
    </submittedName>
</protein>
<keyword evidence="4" id="KW-1185">Reference proteome</keyword>
<evidence type="ECO:0000313" key="4">
    <source>
        <dbReference type="Proteomes" id="UP001162480"/>
    </source>
</evidence>
<proteinExistence type="predicted"/>
<feature type="chain" id="PRO_5041216697" evidence="2">
    <location>
        <begin position="25"/>
        <end position="226"/>
    </location>
</feature>
<reference evidence="3" key="1">
    <citation type="submission" date="2023-08" db="EMBL/GenBank/DDBJ databases">
        <authorList>
            <person name="Alioto T."/>
            <person name="Alioto T."/>
            <person name="Gomez Garrido J."/>
        </authorList>
    </citation>
    <scope>NUCLEOTIDE SEQUENCE</scope>
</reference>
<feature type="region of interest" description="Disordered" evidence="1">
    <location>
        <begin position="131"/>
        <end position="199"/>
    </location>
</feature>
<accession>A0AA36AS89</accession>
<feature type="signal peptide" evidence="2">
    <location>
        <begin position="1"/>
        <end position="24"/>
    </location>
</feature>
<dbReference type="Proteomes" id="UP001162480">
    <property type="component" value="Chromosome 3"/>
</dbReference>
<sequence length="226" mass="25154">MEVSCMNLIFAAIVTLCLPQGSPAKLCYSCSYTYTNTRIGEECLYAPMNVSTANLVACNSKCYSRAVYTRGSKERRVNSAVRGCWTDGLYEMYKSCTSSLHEETCTRTCYGAKCNTWSLYYIANADGDQHIGDDKDPYNEPENENRPNMKSENGNDSNFKEGENESNVNSEEKYGPYPGMVNETNYAKETTSPNSSNITLSSPGPQICYSVLLMVSTIVLSFIVWV</sequence>
<evidence type="ECO:0000256" key="1">
    <source>
        <dbReference type="SAM" id="MobiDB-lite"/>
    </source>
</evidence>
<name>A0AA36AS89_OCTVU</name>
<keyword evidence="2" id="KW-0732">Signal</keyword>